<name>A0AAE3RD33_9BACT</name>
<reference evidence="1" key="1">
    <citation type="submission" date="2023-05" db="EMBL/GenBank/DDBJ databases">
        <authorList>
            <person name="Zhang X."/>
        </authorList>
    </citation>
    <scope>NUCLEOTIDE SEQUENCE</scope>
    <source>
        <strain evidence="1">BD1B2-1</strain>
    </source>
</reference>
<accession>A0AAE3RD33</accession>
<keyword evidence="2" id="KW-1185">Reference proteome</keyword>
<dbReference type="Proteomes" id="UP001232063">
    <property type="component" value="Unassembled WGS sequence"/>
</dbReference>
<evidence type="ECO:0000313" key="1">
    <source>
        <dbReference type="EMBL" id="MDJ1506350.1"/>
    </source>
</evidence>
<gene>
    <name evidence="1" type="ORF">QNI22_37190</name>
</gene>
<dbReference type="AlphaFoldDB" id="A0AAE3RD33"/>
<dbReference type="RefSeq" id="WP_314519243.1">
    <property type="nucleotide sequence ID" value="NZ_JASJOU010000022.1"/>
</dbReference>
<proteinExistence type="predicted"/>
<organism evidence="1 2">
    <name type="scientific">Xanthocytophaga agilis</name>
    <dbReference type="NCBI Taxonomy" id="3048010"/>
    <lineage>
        <taxon>Bacteria</taxon>
        <taxon>Pseudomonadati</taxon>
        <taxon>Bacteroidota</taxon>
        <taxon>Cytophagia</taxon>
        <taxon>Cytophagales</taxon>
        <taxon>Rhodocytophagaceae</taxon>
        <taxon>Xanthocytophaga</taxon>
    </lineage>
</organism>
<evidence type="ECO:0000313" key="2">
    <source>
        <dbReference type="Proteomes" id="UP001232063"/>
    </source>
</evidence>
<sequence>MVYLICKNCTRKISDFLVNQVDDLNALNDDNYFEDEENVYISLKNGKQAYMGYHKNRSISFDGCCGCKEDGPLNRICAGCEVALGREVSDCESVYHYIRIVKTSIDVIEVTTQHEDKLYTMEKSLKFNAATIEEWLVLLKWKPKEFAKRVKKI</sequence>
<dbReference type="EMBL" id="JASJOU010000022">
    <property type="protein sequence ID" value="MDJ1506350.1"/>
    <property type="molecule type" value="Genomic_DNA"/>
</dbReference>
<protein>
    <submittedName>
        <fullName evidence="1">Uncharacterized protein</fullName>
    </submittedName>
</protein>
<comment type="caution">
    <text evidence="1">The sequence shown here is derived from an EMBL/GenBank/DDBJ whole genome shotgun (WGS) entry which is preliminary data.</text>
</comment>